<dbReference type="EMBL" id="HACA01007369">
    <property type="protein sequence ID" value="CDW24730.1"/>
    <property type="molecule type" value="Transcribed_RNA"/>
</dbReference>
<reference evidence="1" key="1">
    <citation type="submission" date="2014-05" db="EMBL/GenBank/DDBJ databases">
        <authorList>
            <person name="Chronopoulou M."/>
        </authorList>
    </citation>
    <scope>NUCLEOTIDE SEQUENCE</scope>
    <source>
        <tissue evidence="1">Whole organism</tissue>
    </source>
</reference>
<organism evidence="1">
    <name type="scientific">Lepeophtheirus salmonis</name>
    <name type="common">Salmon louse</name>
    <name type="synonym">Caligus salmonis</name>
    <dbReference type="NCBI Taxonomy" id="72036"/>
    <lineage>
        <taxon>Eukaryota</taxon>
        <taxon>Metazoa</taxon>
        <taxon>Ecdysozoa</taxon>
        <taxon>Arthropoda</taxon>
        <taxon>Crustacea</taxon>
        <taxon>Multicrustacea</taxon>
        <taxon>Hexanauplia</taxon>
        <taxon>Copepoda</taxon>
        <taxon>Siphonostomatoida</taxon>
        <taxon>Caligidae</taxon>
        <taxon>Lepeophtheirus</taxon>
    </lineage>
</organism>
<name>A0A0K2TFT3_LEPSM</name>
<protein>
    <submittedName>
        <fullName evidence="1">Uncharacterized protein</fullName>
    </submittedName>
</protein>
<proteinExistence type="predicted"/>
<accession>A0A0K2TFT3</accession>
<evidence type="ECO:0000313" key="1">
    <source>
        <dbReference type="EMBL" id="CDW24730.1"/>
    </source>
</evidence>
<sequence>MALLDQRRIFQCEDLQLKKFIWFEFNIEERHLFKDLNFDSASQILTSFSFNFFFNSFISTSYTPSWI</sequence>
<dbReference type="AlphaFoldDB" id="A0A0K2TFT3"/>